<dbReference type="PANTHER" id="PTHR48111:SF37">
    <property type="entry name" value="RESPONSE REGULATOR PROTEIN CARR"/>
    <property type="match status" value="1"/>
</dbReference>
<dbReference type="RefSeq" id="WP_182162217.1">
    <property type="nucleotide sequence ID" value="NZ_JACEZT010000006.1"/>
</dbReference>
<dbReference type="PROSITE" id="PS51755">
    <property type="entry name" value="OMPR_PHOB"/>
    <property type="match status" value="1"/>
</dbReference>
<dbReference type="Gene3D" id="3.40.50.2300">
    <property type="match status" value="1"/>
</dbReference>
<accession>A0A7W2ERZ8</accession>
<dbReference type="Gene3D" id="1.10.10.10">
    <property type="entry name" value="Winged helix-like DNA-binding domain superfamily/Winged helix DNA-binding domain"/>
    <property type="match status" value="1"/>
</dbReference>
<dbReference type="AlphaFoldDB" id="A0A7W2ERZ8"/>
<evidence type="ECO:0000256" key="4">
    <source>
        <dbReference type="ARBA" id="ARBA00023125"/>
    </source>
</evidence>
<sequence>MKILLVEDDTRLSARLKEDLSRRGYAVDVADNGVDAEHLGTEWDYDAVILDLGLPQRSGLDTLRHWRAQHNPVPVLILTARDAWYEKVDGFQAGADDYLGKPFHTEELLARLQALIRRSHAQPGGAVSVAGLTLDEKRQSVLLDARAIALSGVEFRLLRYFMLHPGQILSKTRLSEHLYDNDSERDSNVIEVHVNRLRNKLGPDYIATRRGQGYVFGGAG</sequence>
<dbReference type="InterPro" id="IPR011006">
    <property type="entry name" value="CheY-like_superfamily"/>
</dbReference>
<dbReference type="Proteomes" id="UP000534388">
    <property type="component" value="Unassembled WGS sequence"/>
</dbReference>
<evidence type="ECO:0000259" key="9">
    <source>
        <dbReference type="PROSITE" id="PS51755"/>
    </source>
</evidence>
<keyword evidence="3" id="KW-0805">Transcription regulation</keyword>
<dbReference type="Pfam" id="PF00486">
    <property type="entry name" value="Trans_reg_C"/>
    <property type="match status" value="1"/>
</dbReference>
<keyword evidence="11" id="KW-1185">Reference proteome</keyword>
<evidence type="ECO:0000313" key="11">
    <source>
        <dbReference type="Proteomes" id="UP000534388"/>
    </source>
</evidence>
<dbReference type="InterPro" id="IPR001789">
    <property type="entry name" value="Sig_transdc_resp-reg_receiver"/>
</dbReference>
<reference evidence="10 11" key="1">
    <citation type="submission" date="2020-07" db="EMBL/GenBank/DDBJ databases">
        <title>Novel species isolated from subtropical streams in China.</title>
        <authorList>
            <person name="Lu H."/>
        </authorList>
    </citation>
    <scope>NUCLEOTIDE SEQUENCE [LARGE SCALE GENOMIC DNA]</scope>
    <source>
        <strain evidence="10 11">LX20W</strain>
    </source>
</reference>
<dbReference type="SUPFAM" id="SSF52172">
    <property type="entry name" value="CheY-like"/>
    <property type="match status" value="1"/>
</dbReference>
<dbReference type="SMART" id="SM00862">
    <property type="entry name" value="Trans_reg_C"/>
    <property type="match status" value="1"/>
</dbReference>
<comment type="caution">
    <text evidence="10">The sequence shown here is derived from an EMBL/GenBank/DDBJ whole genome shotgun (WGS) entry which is preliminary data.</text>
</comment>
<dbReference type="GO" id="GO:0006355">
    <property type="term" value="P:regulation of DNA-templated transcription"/>
    <property type="evidence" value="ECO:0007669"/>
    <property type="project" value="InterPro"/>
</dbReference>
<gene>
    <name evidence="10" type="ORF">H3H37_10690</name>
</gene>
<dbReference type="EMBL" id="JACEZT010000006">
    <property type="protein sequence ID" value="MBA5637521.1"/>
    <property type="molecule type" value="Genomic_DNA"/>
</dbReference>
<evidence type="ECO:0000256" key="5">
    <source>
        <dbReference type="ARBA" id="ARBA00023163"/>
    </source>
</evidence>
<evidence type="ECO:0000256" key="6">
    <source>
        <dbReference type="PROSITE-ProRule" id="PRU00169"/>
    </source>
</evidence>
<dbReference type="Gene3D" id="6.10.250.690">
    <property type="match status" value="1"/>
</dbReference>
<dbReference type="InterPro" id="IPR039420">
    <property type="entry name" value="WalR-like"/>
</dbReference>
<dbReference type="GO" id="GO:0032993">
    <property type="term" value="C:protein-DNA complex"/>
    <property type="evidence" value="ECO:0007669"/>
    <property type="project" value="TreeGrafter"/>
</dbReference>
<dbReference type="GO" id="GO:0005829">
    <property type="term" value="C:cytosol"/>
    <property type="evidence" value="ECO:0007669"/>
    <property type="project" value="TreeGrafter"/>
</dbReference>
<dbReference type="CDD" id="cd00383">
    <property type="entry name" value="trans_reg_C"/>
    <property type="match status" value="1"/>
</dbReference>
<keyword evidence="2" id="KW-0902">Two-component regulatory system</keyword>
<keyword evidence="5" id="KW-0804">Transcription</keyword>
<evidence type="ECO:0000256" key="7">
    <source>
        <dbReference type="PROSITE-ProRule" id="PRU01091"/>
    </source>
</evidence>
<dbReference type="Pfam" id="PF00072">
    <property type="entry name" value="Response_reg"/>
    <property type="match status" value="1"/>
</dbReference>
<name>A0A7W2ERZ8_9BURK</name>
<dbReference type="InterPro" id="IPR001867">
    <property type="entry name" value="OmpR/PhoB-type_DNA-bd"/>
</dbReference>
<protein>
    <submittedName>
        <fullName evidence="10">Response regulator transcription factor</fullName>
    </submittedName>
</protein>
<keyword evidence="1 6" id="KW-0597">Phosphoprotein</keyword>
<dbReference type="FunFam" id="3.40.50.2300:FF:000002">
    <property type="entry name" value="DNA-binding response regulator PhoP"/>
    <property type="match status" value="1"/>
</dbReference>
<evidence type="ECO:0000256" key="3">
    <source>
        <dbReference type="ARBA" id="ARBA00023015"/>
    </source>
</evidence>
<evidence type="ECO:0000256" key="2">
    <source>
        <dbReference type="ARBA" id="ARBA00023012"/>
    </source>
</evidence>
<organism evidence="10 11">
    <name type="scientific">Rugamonas brunnea</name>
    <dbReference type="NCBI Taxonomy" id="2758569"/>
    <lineage>
        <taxon>Bacteria</taxon>
        <taxon>Pseudomonadati</taxon>
        <taxon>Pseudomonadota</taxon>
        <taxon>Betaproteobacteria</taxon>
        <taxon>Burkholderiales</taxon>
        <taxon>Oxalobacteraceae</taxon>
        <taxon>Telluria group</taxon>
        <taxon>Rugamonas</taxon>
    </lineage>
</organism>
<feature type="domain" description="OmpR/PhoB-type" evidence="9">
    <location>
        <begin position="124"/>
        <end position="218"/>
    </location>
</feature>
<dbReference type="GO" id="GO:0000976">
    <property type="term" value="F:transcription cis-regulatory region binding"/>
    <property type="evidence" value="ECO:0007669"/>
    <property type="project" value="TreeGrafter"/>
</dbReference>
<evidence type="ECO:0000259" key="8">
    <source>
        <dbReference type="PROSITE" id="PS50110"/>
    </source>
</evidence>
<keyword evidence="4 7" id="KW-0238">DNA-binding</keyword>
<feature type="modified residue" description="4-aspartylphosphate" evidence="6">
    <location>
        <position position="51"/>
    </location>
</feature>
<dbReference type="PANTHER" id="PTHR48111">
    <property type="entry name" value="REGULATOR OF RPOS"/>
    <property type="match status" value="1"/>
</dbReference>
<proteinExistence type="predicted"/>
<feature type="DNA-binding region" description="OmpR/PhoB-type" evidence="7">
    <location>
        <begin position="124"/>
        <end position="218"/>
    </location>
</feature>
<evidence type="ECO:0000256" key="1">
    <source>
        <dbReference type="ARBA" id="ARBA00022553"/>
    </source>
</evidence>
<dbReference type="PROSITE" id="PS50110">
    <property type="entry name" value="RESPONSE_REGULATORY"/>
    <property type="match status" value="1"/>
</dbReference>
<evidence type="ECO:0000313" key="10">
    <source>
        <dbReference type="EMBL" id="MBA5637521.1"/>
    </source>
</evidence>
<dbReference type="InterPro" id="IPR036388">
    <property type="entry name" value="WH-like_DNA-bd_sf"/>
</dbReference>
<dbReference type="CDD" id="cd19934">
    <property type="entry name" value="REC_OmpR_EcPhoP-like"/>
    <property type="match status" value="1"/>
</dbReference>
<dbReference type="GO" id="GO:0000156">
    <property type="term" value="F:phosphorelay response regulator activity"/>
    <property type="evidence" value="ECO:0007669"/>
    <property type="project" value="TreeGrafter"/>
</dbReference>
<dbReference type="SMART" id="SM00448">
    <property type="entry name" value="REC"/>
    <property type="match status" value="1"/>
</dbReference>
<feature type="domain" description="Response regulatory" evidence="8">
    <location>
        <begin position="2"/>
        <end position="116"/>
    </location>
</feature>